<comment type="caution">
    <text evidence="1">The sequence shown here is derived from an EMBL/GenBank/DDBJ whole genome shotgun (WGS) entry which is preliminary data.</text>
</comment>
<name>A0ABR2F904_9ROSI</name>
<keyword evidence="2" id="KW-1185">Reference proteome</keyword>
<reference evidence="1 2" key="1">
    <citation type="journal article" date="2024" name="G3 (Bethesda)">
        <title>Genome assembly of Hibiscus sabdariffa L. provides insights into metabolisms of medicinal natural products.</title>
        <authorList>
            <person name="Kim T."/>
        </authorList>
    </citation>
    <scope>NUCLEOTIDE SEQUENCE [LARGE SCALE GENOMIC DNA]</scope>
    <source>
        <strain evidence="1">TK-2024</strain>
        <tissue evidence="1">Old leaves</tissue>
    </source>
</reference>
<sequence length="231" mass="25788">MKGGGALETDEHAFVGHFLALKRKSAGVKAWLATLPFGPNVSSRFPSGNSSSSSYNSDRHCISEPEMPGGFKSWRRLGMKAIFLRDALKVSLVPVMWSTEIGGHLSCPYYVVEASAVLFLEPSEGDVCVPSNFRGVCYVKVIRLTMEVVSAMGQLRKERRVGKKRLGLNERDKVDKSLGKERSARLETKKLLEEFNDYTNKCERNIMYIVQMVEGPLDLSDVELDCCWSVV</sequence>
<gene>
    <name evidence="1" type="ORF">V6N12_062486</name>
</gene>
<evidence type="ECO:0000313" key="1">
    <source>
        <dbReference type="EMBL" id="KAK8574806.1"/>
    </source>
</evidence>
<organism evidence="1 2">
    <name type="scientific">Hibiscus sabdariffa</name>
    <name type="common">roselle</name>
    <dbReference type="NCBI Taxonomy" id="183260"/>
    <lineage>
        <taxon>Eukaryota</taxon>
        <taxon>Viridiplantae</taxon>
        <taxon>Streptophyta</taxon>
        <taxon>Embryophyta</taxon>
        <taxon>Tracheophyta</taxon>
        <taxon>Spermatophyta</taxon>
        <taxon>Magnoliopsida</taxon>
        <taxon>eudicotyledons</taxon>
        <taxon>Gunneridae</taxon>
        <taxon>Pentapetalae</taxon>
        <taxon>rosids</taxon>
        <taxon>malvids</taxon>
        <taxon>Malvales</taxon>
        <taxon>Malvaceae</taxon>
        <taxon>Malvoideae</taxon>
        <taxon>Hibiscus</taxon>
    </lineage>
</organism>
<accession>A0ABR2F904</accession>
<dbReference type="EMBL" id="JBBPBM010000007">
    <property type="protein sequence ID" value="KAK8574806.1"/>
    <property type="molecule type" value="Genomic_DNA"/>
</dbReference>
<protein>
    <submittedName>
        <fullName evidence="1">Uncharacterized protein</fullName>
    </submittedName>
</protein>
<dbReference type="Proteomes" id="UP001472677">
    <property type="component" value="Unassembled WGS sequence"/>
</dbReference>
<proteinExistence type="predicted"/>
<evidence type="ECO:0000313" key="2">
    <source>
        <dbReference type="Proteomes" id="UP001472677"/>
    </source>
</evidence>